<dbReference type="InterPro" id="IPR029062">
    <property type="entry name" value="Class_I_gatase-like"/>
</dbReference>
<dbReference type="EMBL" id="CAJMWQ010001181">
    <property type="protein sequence ID" value="CAE6439025.1"/>
    <property type="molecule type" value="Genomic_DNA"/>
</dbReference>
<name>A0A8H3AR21_9AGAM</name>
<organism evidence="1 2">
    <name type="scientific">Rhizoctonia solani</name>
    <dbReference type="NCBI Taxonomy" id="456999"/>
    <lineage>
        <taxon>Eukaryota</taxon>
        <taxon>Fungi</taxon>
        <taxon>Dikarya</taxon>
        <taxon>Basidiomycota</taxon>
        <taxon>Agaricomycotina</taxon>
        <taxon>Agaricomycetes</taxon>
        <taxon>Cantharellales</taxon>
        <taxon>Ceratobasidiaceae</taxon>
        <taxon>Rhizoctonia</taxon>
    </lineage>
</organism>
<protein>
    <submittedName>
        <fullName evidence="1">Uncharacterized protein</fullName>
    </submittedName>
</protein>
<evidence type="ECO:0000313" key="2">
    <source>
        <dbReference type="Proteomes" id="UP000663826"/>
    </source>
</evidence>
<dbReference type="Proteomes" id="UP000663826">
    <property type="component" value="Unassembled WGS sequence"/>
</dbReference>
<dbReference type="SUPFAM" id="SSF52317">
    <property type="entry name" value="Class I glutamine amidotransferase-like"/>
    <property type="match status" value="1"/>
</dbReference>
<sequence length="87" mass="9730">MSPRVLFVYTSANKTLTGSPTGWWMSEAAHLYYLLQGKVEIDFASPKGPNPPLREKSPASVLEFTSNRRRVTRYLEAGVPPEPAFSM</sequence>
<comment type="caution">
    <text evidence="1">The sequence shown here is derived from an EMBL/GenBank/DDBJ whole genome shotgun (WGS) entry which is preliminary data.</text>
</comment>
<reference evidence="1" key="1">
    <citation type="submission" date="2021-01" db="EMBL/GenBank/DDBJ databases">
        <authorList>
            <person name="Kaushik A."/>
        </authorList>
    </citation>
    <scope>NUCLEOTIDE SEQUENCE</scope>
    <source>
        <strain evidence="1">AG1-1B</strain>
    </source>
</reference>
<accession>A0A8H3AR21</accession>
<gene>
    <name evidence="1" type="ORF">RDB_LOCUS67470</name>
</gene>
<dbReference type="Gene3D" id="3.40.50.880">
    <property type="match status" value="1"/>
</dbReference>
<proteinExistence type="predicted"/>
<dbReference type="AlphaFoldDB" id="A0A8H3AR21"/>
<evidence type="ECO:0000313" key="1">
    <source>
        <dbReference type="EMBL" id="CAE6439025.1"/>
    </source>
</evidence>